<feature type="compositionally biased region" description="Basic and acidic residues" evidence="1">
    <location>
        <begin position="198"/>
        <end position="218"/>
    </location>
</feature>
<name>A0AAX4NHL6_9ARCH</name>
<evidence type="ECO:0000313" key="2">
    <source>
        <dbReference type="EMBL" id="WYY00292.1"/>
    </source>
</evidence>
<accession>A0AAX4NHL6</accession>
<evidence type="ECO:0000256" key="1">
    <source>
        <dbReference type="SAM" id="MobiDB-lite"/>
    </source>
</evidence>
<sequence>MGILNRKPLKKSKVAKPEKAAKQKRDKKKNSVSSPVERIVEVKTIGDITPIVETRKLIGNQQYREAVILAYNSVKNDYIRYFSEPSVSNESNRYFFIRSLKAFGIEIPETGYVDNHAIVEAMASAPEPEEKLAEKLSALKKLTLFYLDLYEKARFSKDYVVDESTIVNKLIDIYNYMDIAKLYFPNVEIRKVKENIETEAEDSQKERFEEKGQEKEGNGESEVVNPE</sequence>
<dbReference type="GeneID" id="95967592"/>
<reference evidence="2 3" key="1">
    <citation type="submission" date="2023-09" db="EMBL/GenBank/DDBJ databases">
        <authorList>
            <person name="Golyshina O.V."/>
            <person name="Lunev E.A."/>
            <person name="Bargiela R."/>
            <person name="Gaines M.C."/>
            <person name="Daum B."/>
            <person name="Bale N.J."/>
            <person name="Koenen M."/>
            <person name="Sinninghe Damst J.S."/>
            <person name="Yakimov M."/>
            <person name="Golyshin P.N."/>
        </authorList>
    </citation>
    <scope>NUCLEOTIDE SEQUENCE [LARGE SCALE GENOMIC DNA]</scope>
    <source>
        <strain evidence="2 3">M1</strain>
    </source>
</reference>
<keyword evidence="3" id="KW-1185">Reference proteome</keyword>
<dbReference type="EMBL" id="CP133772">
    <property type="protein sequence ID" value="WYY00292.1"/>
    <property type="molecule type" value="Genomic_DNA"/>
</dbReference>
<proteinExistence type="predicted"/>
<evidence type="ECO:0000313" key="3">
    <source>
        <dbReference type="Proteomes" id="UP001451606"/>
    </source>
</evidence>
<dbReference type="RefSeq" id="WP_393970633.1">
    <property type="nucleotide sequence ID" value="NZ_CP133772.1"/>
</dbReference>
<dbReference type="AlphaFoldDB" id="A0AAX4NHL6"/>
<dbReference type="Proteomes" id="UP001451606">
    <property type="component" value="Chromosome"/>
</dbReference>
<gene>
    <name evidence="2" type="ORF">OXIME_000857</name>
</gene>
<feature type="region of interest" description="Disordered" evidence="1">
    <location>
        <begin position="1"/>
        <end position="34"/>
    </location>
</feature>
<organism evidence="2 3">
    <name type="scientific">Oxyplasma meridianum</name>
    <dbReference type="NCBI Taxonomy" id="3073602"/>
    <lineage>
        <taxon>Archaea</taxon>
        <taxon>Methanobacteriati</taxon>
        <taxon>Thermoplasmatota</taxon>
        <taxon>Thermoplasmata</taxon>
        <taxon>Thermoplasmatales</taxon>
        <taxon>Thermoplasmataceae</taxon>
        <taxon>Oxyplasma</taxon>
    </lineage>
</organism>
<dbReference type="KEGG" id="omr:OXIME_000857"/>
<feature type="region of interest" description="Disordered" evidence="1">
    <location>
        <begin position="198"/>
        <end position="227"/>
    </location>
</feature>
<protein>
    <submittedName>
        <fullName evidence="2">Uncharacterized protein</fullName>
    </submittedName>
</protein>